<dbReference type="Gene3D" id="2.60.200.20">
    <property type="match status" value="1"/>
</dbReference>
<dbReference type="Proteomes" id="UP001144280">
    <property type="component" value="Unassembled WGS sequence"/>
</dbReference>
<evidence type="ECO:0000313" key="3">
    <source>
        <dbReference type="EMBL" id="GLI01475.1"/>
    </source>
</evidence>
<dbReference type="SMART" id="SM00421">
    <property type="entry name" value="HTH_LUXR"/>
    <property type="match status" value="1"/>
</dbReference>
<dbReference type="InterPro" id="IPR050923">
    <property type="entry name" value="Cell_Proc_Reg/RNA_Proc"/>
</dbReference>
<dbReference type="Pfam" id="PF00498">
    <property type="entry name" value="FHA"/>
    <property type="match status" value="1"/>
</dbReference>
<dbReference type="InterPro" id="IPR000253">
    <property type="entry name" value="FHA_dom"/>
</dbReference>
<dbReference type="Gene3D" id="1.10.10.10">
    <property type="entry name" value="Winged helix-like DNA-binding domain superfamily/Winged helix DNA-binding domain"/>
    <property type="match status" value="1"/>
</dbReference>
<dbReference type="InterPro" id="IPR000792">
    <property type="entry name" value="Tscrpt_reg_LuxR_C"/>
</dbReference>
<organism evidence="3 4">
    <name type="scientific">Phytohabitans aurantiacus</name>
    <dbReference type="NCBI Taxonomy" id="3016789"/>
    <lineage>
        <taxon>Bacteria</taxon>
        <taxon>Bacillati</taxon>
        <taxon>Actinomycetota</taxon>
        <taxon>Actinomycetes</taxon>
        <taxon>Micromonosporales</taxon>
        <taxon>Micromonosporaceae</taxon>
    </lineage>
</organism>
<keyword evidence="4" id="KW-1185">Reference proteome</keyword>
<protein>
    <recommendedName>
        <fullName evidence="2">FHA domain-containing protein</fullName>
    </recommendedName>
</protein>
<dbReference type="InterPro" id="IPR016032">
    <property type="entry name" value="Sig_transdc_resp-reg_C-effctor"/>
</dbReference>
<keyword evidence="1" id="KW-0597">Phosphoprotein</keyword>
<dbReference type="InterPro" id="IPR036388">
    <property type="entry name" value="WH-like_DNA-bd_sf"/>
</dbReference>
<dbReference type="RefSeq" id="WP_281902542.1">
    <property type="nucleotide sequence ID" value="NZ_BSDI01000045.1"/>
</dbReference>
<dbReference type="EMBL" id="BSDI01000045">
    <property type="protein sequence ID" value="GLI01475.1"/>
    <property type="molecule type" value="Genomic_DNA"/>
</dbReference>
<dbReference type="PROSITE" id="PS50006">
    <property type="entry name" value="FHA_DOMAIN"/>
    <property type="match status" value="1"/>
</dbReference>
<dbReference type="PANTHER" id="PTHR23308">
    <property type="entry name" value="NUCLEAR INHIBITOR OF PROTEIN PHOSPHATASE-1"/>
    <property type="match status" value="1"/>
</dbReference>
<evidence type="ECO:0000313" key="4">
    <source>
        <dbReference type="Proteomes" id="UP001144280"/>
    </source>
</evidence>
<feature type="domain" description="FHA" evidence="2">
    <location>
        <begin position="23"/>
        <end position="73"/>
    </location>
</feature>
<comment type="caution">
    <text evidence="3">The sequence shown here is derived from an EMBL/GenBank/DDBJ whole genome shotgun (WGS) entry which is preliminary data.</text>
</comment>
<accession>A0ABQ5R693</accession>
<dbReference type="CDD" id="cd00060">
    <property type="entry name" value="FHA"/>
    <property type="match status" value="1"/>
</dbReference>
<dbReference type="SUPFAM" id="SSF46894">
    <property type="entry name" value="C-terminal effector domain of the bipartite response regulators"/>
    <property type="match status" value="1"/>
</dbReference>
<gene>
    <name evidence="3" type="ORF">Pa4123_67510</name>
</gene>
<dbReference type="InterPro" id="IPR008984">
    <property type="entry name" value="SMAD_FHA_dom_sf"/>
</dbReference>
<name>A0ABQ5R693_9ACTN</name>
<dbReference type="SMART" id="SM00240">
    <property type="entry name" value="FHA"/>
    <property type="match status" value="1"/>
</dbReference>
<evidence type="ECO:0000256" key="1">
    <source>
        <dbReference type="ARBA" id="ARBA00022553"/>
    </source>
</evidence>
<sequence length="204" mass="21914">MRHHLEAWTPAGPQVVPLDGDRLTLGSADSNDLAVPVDRRLSRLHAVLQRYPAGWCVRDLGSRNGTFVNGQRIWQDRALADGDEIRAGSSRFVYRAGAGAAIAGPATEGAASGPALTARERDVLIQLCRPLLTQQLFTEPASSREIAAALVVTEAAVKQHLLRLYEKFGIDGDGDRRRVRLANEAMARLSVTLADLRGSSGGPA</sequence>
<proteinExistence type="predicted"/>
<evidence type="ECO:0000259" key="2">
    <source>
        <dbReference type="PROSITE" id="PS50006"/>
    </source>
</evidence>
<dbReference type="SUPFAM" id="SSF49879">
    <property type="entry name" value="SMAD/FHA domain"/>
    <property type="match status" value="1"/>
</dbReference>
<reference evidence="3" key="1">
    <citation type="submission" date="2022-12" db="EMBL/GenBank/DDBJ databases">
        <title>New Phytohabitans aurantiacus sp. RD004123 nov., an actinomycete isolated from soil.</title>
        <authorList>
            <person name="Triningsih D.W."/>
            <person name="Harunari E."/>
            <person name="Igarashi Y."/>
        </authorList>
    </citation>
    <scope>NUCLEOTIDE SEQUENCE</scope>
    <source>
        <strain evidence="3">RD004123</strain>
    </source>
</reference>